<feature type="region of interest" description="Disordered" evidence="2">
    <location>
        <begin position="717"/>
        <end position="755"/>
    </location>
</feature>
<feature type="compositionally biased region" description="Basic and acidic residues" evidence="2">
    <location>
        <begin position="730"/>
        <end position="747"/>
    </location>
</feature>
<evidence type="ECO:0000256" key="1">
    <source>
        <dbReference type="SAM" id="Coils"/>
    </source>
</evidence>
<feature type="region of interest" description="Disordered" evidence="2">
    <location>
        <begin position="516"/>
        <end position="577"/>
    </location>
</feature>
<accession>A0A812KW68</accession>
<feature type="compositionally biased region" description="Basic and acidic residues" evidence="2">
    <location>
        <begin position="116"/>
        <end position="138"/>
    </location>
</feature>
<dbReference type="OrthoDB" id="10061200at2759"/>
<gene>
    <name evidence="3" type="ORF">SNAT2548_LOCUS9460</name>
</gene>
<feature type="region of interest" description="Disordered" evidence="2">
    <location>
        <begin position="59"/>
        <end position="85"/>
    </location>
</feature>
<reference evidence="3" key="1">
    <citation type="submission" date="2021-02" db="EMBL/GenBank/DDBJ databases">
        <authorList>
            <person name="Dougan E. K."/>
            <person name="Rhodes N."/>
            <person name="Thang M."/>
            <person name="Chan C."/>
        </authorList>
    </citation>
    <scope>NUCLEOTIDE SEQUENCE</scope>
</reference>
<feature type="region of interest" description="Disordered" evidence="2">
    <location>
        <begin position="106"/>
        <end position="138"/>
    </location>
</feature>
<dbReference type="PANTHER" id="PTHR23159">
    <property type="entry name" value="CENTROSOMAL PROTEIN 2"/>
    <property type="match status" value="1"/>
</dbReference>
<feature type="compositionally biased region" description="Gly residues" evidence="2">
    <location>
        <begin position="516"/>
        <end position="530"/>
    </location>
</feature>
<sequence length="1940" mass="217937">MRKEICKEQRRQKAKAEMRAEATKERFLSDEQAALEVDQDASDALRKLITNKEEELARDEQLIEKQRRDREDAESKSSEKLGHLSGIKARISKDLRDAQEKLRVLKEDSQAAESTVKSHEQHVDQLREDLNAKNREITEAEETKAALESEIRDLQMRRQALLVDRENLRKDMDRAQTEKEQKLLEKSAGEAFMQLITNLRNSLADPSWTRKDEVERVCRRASTLQDILSGFSEEVWERISEGDGLEAKLNALRACVSSAEHQRIAGESQAEACRRLQKVVHDSLHAPKPELVLDVGTDGQEIRRAQFYATNLTGSKVHDQVRDLVEHDICAGCRGLQFDSQGVLRCEPNGVSSFEELPPRLKDLIHDEMRLQLKNNTSFPDQHPAMKAKFDDAVNAINSLNLHYKDVVARYVDEIEVVCGGCFVLDKNPCYPGVDLTVRAQDAQFLPAEIDSSGRDGGKFLYQTAASGQDRRKGSEPEGLQGSDGCHGQDGEHGGHVTIKVTNVIKDFHQLKGIKANGGNGGTAQLGGNGDRGRKGKDGEDGKAADTSWSGSGQTCISWGKEGKEGGPGGAPGKTGLSGRAGCAGKIRIEHANEAVDISQMAFAADGVAASCVLRGTAHPPIGGEGGEPGAFGLDHVKDKGSTWSKQKERHMVLDREKMKATIKHRYKGHVSRGEDIESTNHNAWFSLLGIIPLLISTTAQVDRIDLHEAVANQEEYRNRDRNKAHRRGKDHEGEAHLREDKRDGRGPQRPQRNVDCLELALNDLIDDAKETSGEAEHAMARDETAREIADVEDELAQCQQHAAHIDTDQESVQAKLEQRQAELEKTQTGLDDLRAQVDRLDLQSVSAAHNLMREIERSQKARDRSTQEKLRVEQLVESLNNEKQKEDSLKESREDLLRLLDEQLGALRIRRKAHAEELRRLKQELLKGNQQMREKRENRKHLQALLAQRVRDIHQDHQEVEMEEDQQEQEQEQEQEQDVHVHQVEAEELELEIPASSSDSCIFYSPEPFLPSDLQCTLQEKLVEKKHAMGVAVRASRAGVLPPEQLLGMLSQISQPVEKGFSVTLEKLCLALDSQLGKDSFEEGVCKVARQHWRACIPKLSALQIWVLGSWHNSNLEQLVSSVTSEELLQLYQHAASEPETVTPSLWSSFKSFFRTRCHSPEPETMRGPTKSYMDEKLLGALSDHIPVPAVPPPELQLFQEASGWIQSLITETMLCQLSQVERVLLMENLQKVCDKLGADRLVPLTSTFQDTFVIAALEKIRAPSETSGSIEAFRPADLPGDVARKLRQNMEGPRCVHHELEAQIGAILELLQSDGIFHLELCASRPAECPLPLSELELALVRYSQTWFMDKAKSSLAKEQLCQRAKEANLSLMGLRTQQLSELVEAFLKEMRILEGSQRQHFFRALKANLRSLCIFALDWIREESADIWEFRKLESTVQSALQTSSSHEAACSAMNDFFDVIAVFRKLTGPSGPIVAGSSSKASSNRNTASLLQATRRLLLFIDGPESRNQSGEILAYFKSLAEHQESSDFCGRIQELQEKLEALEAQHTEFEVETGPSAGEKTDKRLELLRGLQAHLLQEYGSAANEESSLPFVLSLLRGCDQWSDWEAEAKGLFKSLGDRQKEAASMAEKKWDASFTKETYHKEYKDFEYALLVTPSLSGAGSQHVTCDISKRLDYFKTAACFEQKAFMEALDFFMGFTGLSSAPRDHDGTRLLAALQQIDALLKGTEEERTLEVLSGLAIKEADLRKELGFIPKSGKYLVDQRELQQALHSLRERATAAGGLQALLDRLKQVWGRDVCQEQHNLEYRYVLELCNPEHLRLEKVAEKLNSESLSLDVSLLLRSRYTFLCEEAARGIFSRLLDIASQVPSQEQLAASCHCFWDTVRLLETVKSHDFQRHKFYESLQKELCLLNMLKRSPSEAKEWVERVESHEFSGA</sequence>
<dbReference type="Proteomes" id="UP000604046">
    <property type="component" value="Unassembled WGS sequence"/>
</dbReference>
<feature type="compositionally biased region" description="Polar residues" evidence="2">
    <location>
        <begin position="547"/>
        <end position="557"/>
    </location>
</feature>
<organism evidence="3 4">
    <name type="scientific">Symbiodinium natans</name>
    <dbReference type="NCBI Taxonomy" id="878477"/>
    <lineage>
        <taxon>Eukaryota</taxon>
        <taxon>Sar</taxon>
        <taxon>Alveolata</taxon>
        <taxon>Dinophyceae</taxon>
        <taxon>Suessiales</taxon>
        <taxon>Symbiodiniaceae</taxon>
        <taxon>Symbiodinium</taxon>
    </lineage>
</organism>
<feature type="compositionally biased region" description="Basic and acidic residues" evidence="2">
    <location>
        <begin position="531"/>
        <end position="544"/>
    </location>
</feature>
<keyword evidence="1" id="KW-0175">Coiled coil</keyword>
<proteinExistence type="predicted"/>
<evidence type="ECO:0000313" key="4">
    <source>
        <dbReference type="Proteomes" id="UP000604046"/>
    </source>
</evidence>
<feature type="compositionally biased region" description="Basic and acidic residues" evidence="2">
    <location>
        <begin position="59"/>
        <end position="82"/>
    </location>
</feature>
<evidence type="ECO:0000256" key="2">
    <source>
        <dbReference type="SAM" id="MobiDB-lite"/>
    </source>
</evidence>
<feature type="region of interest" description="Disordered" evidence="2">
    <location>
        <begin position="465"/>
        <end position="493"/>
    </location>
</feature>
<dbReference type="PANTHER" id="PTHR23159:SF31">
    <property type="entry name" value="CENTROSOME-ASSOCIATED PROTEIN CEP250 ISOFORM X1"/>
    <property type="match status" value="1"/>
</dbReference>
<name>A0A812KW68_9DINO</name>
<evidence type="ECO:0000313" key="3">
    <source>
        <dbReference type="EMBL" id="CAE7231177.1"/>
    </source>
</evidence>
<feature type="region of interest" description="Disordered" evidence="2">
    <location>
        <begin position="960"/>
        <end position="982"/>
    </location>
</feature>
<feature type="compositionally biased region" description="Acidic residues" evidence="2">
    <location>
        <begin position="962"/>
        <end position="977"/>
    </location>
</feature>
<comment type="caution">
    <text evidence="3">The sequence shown here is derived from an EMBL/GenBank/DDBJ whole genome shotgun (WGS) entry which is preliminary data.</text>
</comment>
<keyword evidence="4" id="KW-1185">Reference proteome</keyword>
<dbReference type="EMBL" id="CAJNDS010000737">
    <property type="protein sequence ID" value="CAE7231177.1"/>
    <property type="molecule type" value="Genomic_DNA"/>
</dbReference>
<feature type="coiled-coil region" evidence="1">
    <location>
        <begin position="1530"/>
        <end position="1557"/>
    </location>
</feature>
<protein>
    <submittedName>
        <fullName evidence="3">Uncharacterized protein</fullName>
    </submittedName>
</protein>